<name>A0A6G1IBJ1_9PLEO</name>
<keyword evidence="3" id="KW-1185">Reference proteome</keyword>
<dbReference type="AlphaFoldDB" id="A0A6G1IBJ1"/>
<organism evidence="2 3">
    <name type="scientific">Lentithecium fluviatile CBS 122367</name>
    <dbReference type="NCBI Taxonomy" id="1168545"/>
    <lineage>
        <taxon>Eukaryota</taxon>
        <taxon>Fungi</taxon>
        <taxon>Dikarya</taxon>
        <taxon>Ascomycota</taxon>
        <taxon>Pezizomycotina</taxon>
        <taxon>Dothideomycetes</taxon>
        <taxon>Pleosporomycetidae</taxon>
        <taxon>Pleosporales</taxon>
        <taxon>Massarineae</taxon>
        <taxon>Lentitheciaceae</taxon>
        <taxon>Lentithecium</taxon>
    </lineage>
</organism>
<sequence>MPTAKEPSSNTGLCWRFTQKLDDVQTAGHTRHNGTPKCMTTSCHAPCDPSNRALNLLIELQQKPITDFAPLYKGDPSGPKIVDFSINFVPARGSSLESAIHTLLHEPPQLLSVNQTLNEAYKKLAVVSIETKEGFYEEEDAKFKLGMWTAAWQNRVATFRRTEKVVCTPLPGLIVFGHEWWLYWAVDQGTRVDIIEFPISIGCTRTVTGCY</sequence>
<dbReference type="OrthoDB" id="3728830at2759"/>
<gene>
    <name evidence="2" type="ORF">K458DRAFT_411128</name>
</gene>
<evidence type="ECO:0000313" key="2">
    <source>
        <dbReference type="EMBL" id="KAF2675584.1"/>
    </source>
</evidence>
<dbReference type="Pfam" id="PF20516">
    <property type="entry name" value="PDDEXK_12"/>
    <property type="match status" value="1"/>
</dbReference>
<reference evidence="2" key="1">
    <citation type="journal article" date="2020" name="Stud. Mycol.">
        <title>101 Dothideomycetes genomes: a test case for predicting lifestyles and emergence of pathogens.</title>
        <authorList>
            <person name="Haridas S."/>
            <person name="Albert R."/>
            <person name="Binder M."/>
            <person name="Bloem J."/>
            <person name="Labutti K."/>
            <person name="Salamov A."/>
            <person name="Andreopoulos B."/>
            <person name="Baker S."/>
            <person name="Barry K."/>
            <person name="Bills G."/>
            <person name="Bluhm B."/>
            <person name="Cannon C."/>
            <person name="Castanera R."/>
            <person name="Culley D."/>
            <person name="Daum C."/>
            <person name="Ezra D."/>
            <person name="Gonzalez J."/>
            <person name="Henrissat B."/>
            <person name="Kuo A."/>
            <person name="Liang C."/>
            <person name="Lipzen A."/>
            <person name="Lutzoni F."/>
            <person name="Magnuson J."/>
            <person name="Mondo S."/>
            <person name="Nolan M."/>
            <person name="Ohm R."/>
            <person name="Pangilinan J."/>
            <person name="Park H.-J."/>
            <person name="Ramirez L."/>
            <person name="Alfaro M."/>
            <person name="Sun H."/>
            <person name="Tritt A."/>
            <person name="Yoshinaga Y."/>
            <person name="Zwiers L.-H."/>
            <person name="Turgeon B."/>
            <person name="Goodwin S."/>
            <person name="Spatafora J."/>
            <person name="Crous P."/>
            <person name="Grigoriev I."/>
        </authorList>
    </citation>
    <scope>NUCLEOTIDE SEQUENCE</scope>
    <source>
        <strain evidence="2">CBS 122367</strain>
    </source>
</reference>
<protein>
    <recommendedName>
        <fullName evidence="1">PD-(D/E)XK nuclease-like domain-containing protein</fullName>
    </recommendedName>
</protein>
<accession>A0A6G1IBJ1</accession>
<evidence type="ECO:0000313" key="3">
    <source>
        <dbReference type="Proteomes" id="UP000799291"/>
    </source>
</evidence>
<dbReference type="EMBL" id="MU005675">
    <property type="protein sequence ID" value="KAF2675584.1"/>
    <property type="molecule type" value="Genomic_DNA"/>
</dbReference>
<proteinExistence type="predicted"/>
<feature type="domain" description="PD-(D/E)XK nuclease-like" evidence="1">
    <location>
        <begin position="51"/>
        <end position="211"/>
    </location>
</feature>
<evidence type="ECO:0000259" key="1">
    <source>
        <dbReference type="Pfam" id="PF20516"/>
    </source>
</evidence>
<dbReference type="Proteomes" id="UP000799291">
    <property type="component" value="Unassembled WGS sequence"/>
</dbReference>
<dbReference type="InterPro" id="IPR046797">
    <property type="entry name" value="PDDEXK_12"/>
</dbReference>